<keyword evidence="1" id="KW-0812">Transmembrane</keyword>
<feature type="transmembrane region" description="Helical" evidence="1">
    <location>
        <begin position="154"/>
        <end position="181"/>
    </location>
</feature>
<name>A0A2T5MDG3_9GAMM</name>
<dbReference type="RefSeq" id="WP_107940959.1">
    <property type="nucleotide sequence ID" value="NZ_QANS01000005.1"/>
</dbReference>
<dbReference type="AlphaFoldDB" id="A0A2T5MDG3"/>
<comment type="caution">
    <text evidence="2">The sequence shown here is derived from an EMBL/GenBank/DDBJ whole genome shotgun (WGS) entry which is preliminary data.</text>
</comment>
<dbReference type="EMBL" id="QANS01000005">
    <property type="protein sequence ID" value="PTU30587.1"/>
    <property type="molecule type" value="Genomic_DNA"/>
</dbReference>
<dbReference type="OrthoDB" id="9128717at2"/>
<protein>
    <submittedName>
        <fullName evidence="2">Uncharacterized protein</fullName>
    </submittedName>
</protein>
<organism evidence="2 3">
    <name type="scientific">Stenotrophobium rhamnosiphilum</name>
    <dbReference type="NCBI Taxonomy" id="2029166"/>
    <lineage>
        <taxon>Bacteria</taxon>
        <taxon>Pseudomonadati</taxon>
        <taxon>Pseudomonadota</taxon>
        <taxon>Gammaproteobacteria</taxon>
        <taxon>Nevskiales</taxon>
        <taxon>Nevskiaceae</taxon>
        <taxon>Stenotrophobium</taxon>
    </lineage>
</organism>
<reference evidence="2 3" key="1">
    <citation type="submission" date="2018-04" db="EMBL/GenBank/DDBJ databases">
        <title>Novel species isolated from glacier.</title>
        <authorList>
            <person name="Liu Q."/>
            <person name="Xin Y.-H."/>
        </authorList>
    </citation>
    <scope>NUCLEOTIDE SEQUENCE [LARGE SCALE GENOMIC DNA]</scope>
    <source>
        <strain evidence="2 3">GT1R17</strain>
    </source>
</reference>
<evidence type="ECO:0000313" key="3">
    <source>
        <dbReference type="Proteomes" id="UP000244248"/>
    </source>
</evidence>
<keyword evidence="3" id="KW-1185">Reference proteome</keyword>
<evidence type="ECO:0000313" key="2">
    <source>
        <dbReference type="EMBL" id="PTU30587.1"/>
    </source>
</evidence>
<gene>
    <name evidence="2" type="ORF">CJD38_13860</name>
</gene>
<proteinExistence type="predicted"/>
<dbReference type="Proteomes" id="UP000244248">
    <property type="component" value="Unassembled WGS sequence"/>
</dbReference>
<feature type="transmembrane region" description="Helical" evidence="1">
    <location>
        <begin position="201"/>
        <end position="220"/>
    </location>
</feature>
<keyword evidence="1" id="KW-1133">Transmembrane helix</keyword>
<sequence>MEAILKKCQKEDFNYLSEVLDSYLSFTDDKKRKSLLAQSGSSPNAKKELITLIDKQIKYFGSSDLAYLKRALFSSSGGVSATEIINDVCEKLSVKIKIGGSVEARLERLVNAVVEKELLSKSPEDLSNAFKDIGMGNADIKAVIEKIKGNGKVLILPILVEILGPKITLGIIETIIISLIAQIIGREAAKQLVKELMKRNPWVNALGPVLWVLSGAWLAFDLQGPAYRKTVPITLYLGIVALRDGAEDTKS</sequence>
<evidence type="ECO:0000256" key="1">
    <source>
        <dbReference type="SAM" id="Phobius"/>
    </source>
</evidence>
<accession>A0A2T5MDG3</accession>
<keyword evidence="1" id="KW-0472">Membrane</keyword>